<accession>A0A498J3K3</accession>
<organism evidence="7 8">
    <name type="scientific">Malus domestica</name>
    <name type="common">Apple</name>
    <name type="synonym">Pyrus malus</name>
    <dbReference type="NCBI Taxonomy" id="3750"/>
    <lineage>
        <taxon>Eukaryota</taxon>
        <taxon>Viridiplantae</taxon>
        <taxon>Streptophyta</taxon>
        <taxon>Embryophyta</taxon>
        <taxon>Tracheophyta</taxon>
        <taxon>Spermatophyta</taxon>
        <taxon>Magnoliopsida</taxon>
        <taxon>eudicotyledons</taxon>
        <taxon>Gunneridae</taxon>
        <taxon>Pentapetalae</taxon>
        <taxon>rosids</taxon>
        <taxon>fabids</taxon>
        <taxon>Rosales</taxon>
        <taxon>Rosaceae</taxon>
        <taxon>Amygdaloideae</taxon>
        <taxon>Maleae</taxon>
        <taxon>Malus</taxon>
    </lineage>
</organism>
<comment type="subcellular location">
    <subcellularLocation>
        <location evidence="1">Nucleus</location>
    </subcellularLocation>
</comment>
<keyword evidence="5" id="KW-0539">Nucleus</keyword>
<feature type="compositionally biased region" description="Basic and acidic residues" evidence="6">
    <location>
        <begin position="300"/>
        <end position="311"/>
    </location>
</feature>
<evidence type="ECO:0000256" key="1">
    <source>
        <dbReference type="ARBA" id="ARBA00004123"/>
    </source>
</evidence>
<dbReference type="InterPro" id="IPR000116">
    <property type="entry name" value="HMGA"/>
</dbReference>
<dbReference type="SMART" id="SM00320">
    <property type="entry name" value="WD40"/>
    <property type="match status" value="4"/>
</dbReference>
<feature type="compositionally biased region" description="Basic residues" evidence="6">
    <location>
        <begin position="336"/>
        <end position="346"/>
    </location>
</feature>
<evidence type="ECO:0000256" key="3">
    <source>
        <dbReference type="ARBA" id="ARBA00023125"/>
    </source>
</evidence>
<feature type="compositionally biased region" description="Acidic residues" evidence="6">
    <location>
        <begin position="1"/>
        <end position="11"/>
    </location>
</feature>
<protein>
    <submittedName>
        <fullName evidence="7">Uncharacterized protein</fullName>
    </submittedName>
</protein>
<feature type="compositionally biased region" description="Basic and acidic residues" evidence="6">
    <location>
        <begin position="319"/>
        <end position="335"/>
    </location>
</feature>
<dbReference type="EMBL" id="RDQH01000335">
    <property type="protein sequence ID" value="RXH89766.1"/>
    <property type="molecule type" value="Genomic_DNA"/>
</dbReference>
<evidence type="ECO:0000313" key="7">
    <source>
        <dbReference type="EMBL" id="RXH89766.1"/>
    </source>
</evidence>
<dbReference type="PANTHER" id="PTHR15052:SF2">
    <property type="entry name" value="GENERAL TRANSCRIPTION FACTOR 3C POLYPEPTIDE 2"/>
    <property type="match status" value="1"/>
</dbReference>
<dbReference type="InterPro" id="IPR015943">
    <property type="entry name" value="WD40/YVTN_repeat-like_dom_sf"/>
</dbReference>
<feature type="compositionally biased region" description="Basic and acidic residues" evidence="6">
    <location>
        <begin position="509"/>
        <end position="521"/>
    </location>
</feature>
<gene>
    <name evidence="7" type="ORF">DVH24_032123</name>
</gene>
<feature type="compositionally biased region" description="Basic and acidic residues" evidence="6">
    <location>
        <begin position="477"/>
        <end position="488"/>
    </location>
</feature>
<name>A0A498J3K3_MALDO</name>
<keyword evidence="8" id="KW-1185">Reference proteome</keyword>
<feature type="compositionally biased region" description="Basic residues" evidence="6">
    <location>
        <begin position="917"/>
        <end position="928"/>
    </location>
</feature>
<dbReference type="PRINTS" id="PR00929">
    <property type="entry name" value="ATHOOK"/>
</dbReference>
<feature type="region of interest" description="Disordered" evidence="6">
    <location>
        <begin position="266"/>
        <end position="349"/>
    </location>
</feature>
<sequence>MNNAVEEEVEVEPPLAVLLAPKRGKTTKTKRKSQPATTSNQQNPEPEPVRIEPEPVRIEPEPVGVEPEGVRIEAEPVRIGEEGSRNGSTVRVSMFDDSVENHFRVMDTIAKLCGEAEEDRGVEDGEIQPLSSSITFLREWADFKYEPRDVRFACGVGSPEGEDVVGGINLRQFSSATVPKNEALSGVAQSPELSQDFLMYVGGPVWALDWCPRVHQSSDGHPKCEFIAVAAHPPGSSYHKLGEPLTGRGAIQIWCLLNAGVNKEDEHSIAEKQKQGRKNSGARQENSTEPKKPLGRPRKKPIEEKSTEPKRPRGRPRKKPIEESADKEATEEKSTRPKRPRGRPKKYAVEDYVDNLDESNDYVEVLAIEYPEGSLELPSMDCVPANTHVHVVQEDHGKKRKSYKHAASASDPASKSHVQRRKLNNMESAGSNNSYACPPLSNQDGEKGSFVSDHHTQQNYGQDPHNSITCPPLLNQDGEKGPLVDHHTHQNSGQDPLNSCTSPPLLNQDGEKGPPVSDHHTQQNSGHDPQTSKNVQNNGYSETGSTRCSVPTDVALPRIVLCLAHHGKVAWDVKWRPLNERDSKSKYRMGYLAVLSGNGSLEVWDVPLPRAIEVIYSSSCGEGTDPRFVKLAPVFRCSMLKCGGEKSIPLTVEWSPSPPYDYLLVGCHDGTVALWKFSASNASQDTRPLLCFSADTNPIRALAWAPAESNSEGAHLIATGGHGGLKFWDLRDPFRPLWDLDHLPRFIYSLNWLPDPRCVLLSFDDGTMKAISLVKAASDDPVTGRVGTKQPGLHNLSCLPFAIWSVHASQLTGLPSAFLSGTLTTKSLEKDPRRNRAPHFLCVSLTMEESAVIINTPVSNSPFPLKVARNNAESNKVKTTNDKMAKDNTSEDQSLALCYGDDPGIELEGGGEVAPLKSKKTQKSKSSTKKPDDDQALVCIDEEPTAAQEEETGVASLDGKKTKKSKSSKKNADDDQALVCMDEEPTNREEETVKEPEVFPDKTVAMHRVRWNMNKGSERWLCYGGAAGIIRCQEIVLSDVDRAWAAKR</sequence>
<keyword evidence="4" id="KW-0804">Transcription</keyword>
<dbReference type="InterPro" id="IPR000637">
    <property type="entry name" value="HMGI/Y_DNA-bd_CS"/>
</dbReference>
<dbReference type="GO" id="GO:0000785">
    <property type="term" value="C:chromatin"/>
    <property type="evidence" value="ECO:0007669"/>
    <property type="project" value="InterPro"/>
</dbReference>
<feature type="region of interest" description="Disordered" evidence="6">
    <location>
        <begin position="1"/>
        <end position="64"/>
    </location>
</feature>
<evidence type="ECO:0000256" key="4">
    <source>
        <dbReference type="ARBA" id="ARBA00023163"/>
    </source>
</evidence>
<evidence type="ECO:0000256" key="5">
    <source>
        <dbReference type="ARBA" id="ARBA00023242"/>
    </source>
</evidence>
<dbReference type="InterPro" id="IPR036322">
    <property type="entry name" value="WD40_repeat_dom_sf"/>
</dbReference>
<keyword evidence="3" id="KW-0238">DNA-binding</keyword>
<dbReference type="GO" id="GO:0000127">
    <property type="term" value="C:transcription factor TFIIIC complex"/>
    <property type="evidence" value="ECO:0007669"/>
    <property type="project" value="TreeGrafter"/>
</dbReference>
<dbReference type="SUPFAM" id="SSF50978">
    <property type="entry name" value="WD40 repeat-like"/>
    <property type="match status" value="1"/>
</dbReference>
<feature type="compositionally biased region" description="Polar residues" evidence="6">
    <location>
        <begin position="522"/>
        <end position="547"/>
    </location>
</feature>
<reference evidence="7 8" key="1">
    <citation type="submission" date="2018-10" db="EMBL/GenBank/DDBJ databases">
        <title>A high-quality apple genome assembly.</title>
        <authorList>
            <person name="Hu J."/>
        </authorList>
    </citation>
    <scope>NUCLEOTIDE SEQUENCE [LARGE SCALE GENOMIC DNA]</scope>
    <source>
        <strain evidence="8">cv. HFTH1</strain>
        <tissue evidence="7">Young leaf</tissue>
    </source>
</reference>
<feature type="compositionally biased region" description="Basic and acidic residues" evidence="6">
    <location>
        <begin position="47"/>
        <end position="60"/>
    </location>
</feature>
<dbReference type="SMART" id="SM00384">
    <property type="entry name" value="AT_hook"/>
    <property type="match status" value="3"/>
</dbReference>
<dbReference type="PANTHER" id="PTHR15052">
    <property type="entry name" value="RNA POLYMERASE III TRANSCRIPTION INITIATION FACTOR COMPLEX SUBUNIT"/>
    <property type="match status" value="1"/>
</dbReference>
<dbReference type="InterPro" id="IPR001680">
    <property type="entry name" value="WD40_rpt"/>
</dbReference>
<feature type="compositionally biased region" description="Basic and acidic residues" evidence="6">
    <location>
        <begin position="875"/>
        <end position="889"/>
    </location>
</feature>
<dbReference type="GO" id="GO:0003677">
    <property type="term" value="F:DNA binding"/>
    <property type="evidence" value="ECO:0007669"/>
    <property type="project" value="UniProtKB-KW"/>
</dbReference>
<dbReference type="InterPro" id="IPR017956">
    <property type="entry name" value="AT_hook_DNA-bd_motif"/>
</dbReference>
<dbReference type="GO" id="GO:0005634">
    <property type="term" value="C:nucleus"/>
    <property type="evidence" value="ECO:0007669"/>
    <property type="project" value="UniProtKB-SubCell"/>
</dbReference>
<evidence type="ECO:0000256" key="6">
    <source>
        <dbReference type="SAM" id="MobiDB-lite"/>
    </source>
</evidence>
<dbReference type="PRINTS" id="PR00930">
    <property type="entry name" value="HIGHMOBLTYIY"/>
</dbReference>
<feature type="compositionally biased region" description="Polar residues" evidence="6">
    <location>
        <begin position="490"/>
        <end position="505"/>
    </location>
</feature>
<dbReference type="Pfam" id="PF00400">
    <property type="entry name" value="WD40"/>
    <property type="match status" value="1"/>
</dbReference>
<dbReference type="STRING" id="3750.A0A498J3K3"/>
<comment type="caution">
    <text evidence="7">The sequence shown here is derived from an EMBL/GenBank/DDBJ whole genome shotgun (WGS) entry which is preliminary data.</text>
</comment>
<dbReference type="GO" id="GO:0006383">
    <property type="term" value="P:transcription by RNA polymerase III"/>
    <property type="evidence" value="ECO:0007669"/>
    <property type="project" value="TreeGrafter"/>
</dbReference>
<keyword evidence="2" id="KW-0677">Repeat</keyword>
<feature type="compositionally biased region" description="Basic and acidic residues" evidence="6">
    <location>
        <begin position="444"/>
        <end position="456"/>
    </location>
</feature>
<dbReference type="Gene3D" id="2.130.10.10">
    <property type="entry name" value="YVTN repeat-like/Quinoprotein amine dehydrogenase"/>
    <property type="match status" value="1"/>
</dbReference>
<feature type="region of interest" description="Disordered" evidence="6">
    <location>
        <begin position="874"/>
        <end position="975"/>
    </location>
</feature>
<proteinExistence type="predicted"/>
<dbReference type="InterPro" id="IPR052416">
    <property type="entry name" value="GTF3C_component"/>
</dbReference>
<feature type="compositionally biased region" description="Acidic residues" evidence="6">
    <location>
        <begin position="940"/>
        <end position="952"/>
    </location>
</feature>
<dbReference type="PROSITE" id="PS00354">
    <property type="entry name" value="HMGI_Y"/>
    <property type="match status" value="1"/>
</dbReference>
<feature type="region of interest" description="Disordered" evidence="6">
    <location>
        <begin position="391"/>
        <end position="547"/>
    </location>
</feature>
<dbReference type="Proteomes" id="UP000290289">
    <property type="component" value="Chromosome 9"/>
</dbReference>
<feature type="compositionally biased region" description="Low complexity" evidence="6">
    <location>
        <begin position="12"/>
        <end position="21"/>
    </location>
</feature>
<evidence type="ECO:0000256" key="2">
    <source>
        <dbReference type="ARBA" id="ARBA00022737"/>
    </source>
</evidence>
<feature type="compositionally biased region" description="Polar residues" evidence="6">
    <location>
        <begin position="425"/>
        <end position="443"/>
    </location>
</feature>
<dbReference type="AlphaFoldDB" id="A0A498J3K3"/>
<feature type="compositionally biased region" description="Polar residues" evidence="6">
    <location>
        <begin position="457"/>
        <end position="469"/>
    </location>
</feature>
<evidence type="ECO:0000313" key="8">
    <source>
        <dbReference type="Proteomes" id="UP000290289"/>
    </source>
</evidence>
<feature type="compositionally biased region" description="Basic residues" evidence="6">
    <location>
        <begin position="22"/>
        <end position="33"/>
    </location>
</feature>
<dbReference type="GO" id="GO:0006355">
    <property type="term" value="P:regulation of DNA-templated transcription"/>
    <property type="evidence" value="ECO:0007669"/>
    <property type="project" value="InterPro"/>
</dbReference>
<feature type="compositionally biased region" description="Polar residues" evidence="6">
    <location>
        <begin position="34"/>
        <end position="43"/>
    </location>
</feature>